<dbReference type="EMBL" id="GGFJ01011828">
    <property type="protein sequence ID" value="MBW60969.1"/>
    <property type="molecule type" value="Transcribed_RNA"/>
</dbReference>
<feature type="signal peptide" evidence="1">
    <location>
        <begin position="1"/>
        <end position="20"/>
    </location>
</feature>
<reference evidence="2" key="1">
    <citation type="submission" date="2018-01" db="EMBL/GenBank/DDBJ databases">
        <title>An insight into the sialome of Amazonian anophelines.</title>
        <authorList>
            <person name="Ribeiro J.M."/>
            <person name="Scarpassa V."/>
            <person name="Calvo E."/>
        </authorList>
    </citation>
    <scope>NUCLEOTIDE SEQUENCE</scope>
    <source>
        <tissue evidence="2">Salivary glands</tissue>
    </source>
</reference>
<keyword evidence="1" id="KW-0732">Signal</keyword>
<dbReference type="AlphaFoldDB" id="A0A2M4C6T1"/>
<sequence length="139" mass="15822">MYVCLSICLSVCLSVRISRSWTLAARRLFSMYFLAKVLSNPSTCTHTRHTHSCLCPYFASHRGSYLSAVNQRAGRDLWRCLVVAQKMFKASPGDERKKHTQDTGDTFSTQMYKNTRVSCVHSPHATYCSNIQYGNFVHS</sequence>
<evidence type="ECO:0000256" key="1">
    <source>
        <dbReference type="SAM" id="SignalP"/>
    </source>
</evidence>
<accession>A0A2M4C6T1</accession>
<evidence type="ECO:0000313" key="2">
    <source>
        <dbReference type="EMBL" id="MBW60969.1"/>
    </source>
</evidence>
<proteinExistence type="predicted"/>
<name>A0A2M4C6T1_9DIPT</name>
<organism evidence="2">
    <name type="scientific">Anopheles marajoara</name>
    <dbReference type="NCBI Taxonomy" id="58244"/>
    <lineage>
        <taxon>Eukaryota</taxon>
        <taxon>Metazoa</taxon>
        <taxon>Ecdysozoa</taxon>
        <taxon>Arthropoda</taxon>
        <taxon>Hexapoda</taxon>
        <taxon>Insecta</taxon>
        <taxon>Pterygota</taxon>
        <taxon>Neoptera</taxon>
        <taxon>Endopterygota</taxon>
        <taxon>Diptera</taxon>
        <taxon>Nematocera</taxon>
        <taxon>Culicoidea</taxon>
        <taxon>Culicidae</taxon>
        <taxon>Anophelinae</taxon>
        <taxon>Anopheles</taxon>
    </lineage>
</organism>
<feature type="chain" id="PRO_5014934674" evidence="1">
    <location>
        <begin position="21"/>
        <end position="139"/>
    </location>
</feature>
<protein>
    <submittedName>
        <fullName evidence="2">Putative secreted protein</fullName>
    </submittedName>
</protein>